<dbReference type="EMBL" id="CP025958">
    <property type="protein sequence ID" value="AWM37415.1"/>
    <property type="molecule type" value="Genomic_DNA"/>
</dbReference>
<dbReference type="SUPFAM" id="SSF56935">
    <property type="entry name" value="Porins"/>
    <property type="match status" value="1"/>
</dbReference>
<keyword evidence="2" id="KW-0732">Signal</keyword>
<name>A0A2Z3H2R4_9BACT</name>
<sequence length="459" mass="50433">MLRSPFALALCAVCLICARLGAQERPAVTNAPVQPVEATSPAELVPVADGPKDKLTELMQRVSHLEDELKKSKQKAADAAKKPTLNWSFQIQADSIWSDQDAVNRAAVGSIPDGAAFRRARFNMFGEYGQVEYRLGLDFALPGRPSFIDVFVGLNDVPWLGHVRAGHFFEPFGLEQYSQNRFITFMERSLPTEPISPGRNTGVMAFDTYADQRGTWAVGAFHTDSDVFGDDTGNDFRSAATGRVTYLPWYDEATDGRDLLHLGLAYSARATKGGQVRFAVRPELRSGSAAPNVPNFVDTGAVGAGFYQLIGAEALLIRGPFSAQGEYVLVPIDTYASGAVYLQSWYVYGSVFLTGENRTYRRSTGMLDRISPRRDFVGRESRSLGRGPGAWELALRLSHLDLNNGGVRGGRLTDLTAGLNWYLNPYLRITANYIRAFQTTRTGQHGAADLYGVRVGFDF</sequence>
<evidence type="ECO:0000313" key="4">
    <source>
        <dbReference type="Proteomes" id="UP000245802"/>
    </source>
</evidence>
<dbReference type="AlphaFoldDB" id="A0A2Z3H2R4"/>
<evidence type="ECO:0000256" key="2">
    <source>
        <dbReference type="SAM" id="SignalP"/>
    </source>
</evidence>
<keyword evidence="1" id="KW-0175">Coiled coil</keyword>
<dbReference type="InterPro" id="IPR023614">
    <property type="entry name" value="Porin_dom_sf"/>
</dbReference>
<organism evidence="3 4">
    <name type="scientific">Gemmata obscuriglobus</name>
    <dbReference type="NCBI Taxonomy" id="114"/>
    <lineage>
        <taxon>Bacteria</taxon>
        <taxon>Pseudomonadati</taxon>
        <taxon>Planctomycetota</taxon>
        <taxon>Planctomycetia</taxon>
        <taxon>Gemmatales</taxon>
        <taxon>Gemmataceae</taxon>
        <taxon>Gemmata</taxon>
    </lineage>
</organism>
<evidence type="ECO:0000256" key="1">
    <source>
        <dbReference type="SAM" id="Coils"/>
    </source>
</evidence>
<feature type="chain" id="PRO_5016284250" description="Porin" evidence="2">
    <location>
        <begin position="23"/>
        <end position="459"/>
    </location>
</feature>
<feature type="coiled-coil region" evidence="1">
    <location>
        <begin position="55"/>
        <end position="82"/>
    </location>
</feature>
<dbReference type="Pfam" id="PF07396">
    <property type="entry name" value="Porin_O_P"/>
    <property type="match status" value="1"/>
</dbReference>
<keyword evidence="4" id="KW-1185">Reference proteome</keyword>
<dbReference type="OrthoDB" id="9807854at2"/>
<dbReference type="Proteomes" id="UP000245802">
    <property type="component" value="Chromosome"/>
</dbReference>
<dbReference type="RefSeq" id="WP_010043038.1">
    <property type="nucleotide sequence ID" value="NZ_CP025958.1"/>
</dbReference>
<gene>
    <name evidence="3" type="ORF">C1280_10580</name>
</gene>
<proteinExistence type="predicted"/>
<protein>
    <recommendedName>
        <fullName evidence="5">Porin</fullName>
    </recommendedName>
</protein>
<evidence type="ECO:0008006" key="5">
    <source>
        <dbReference type="Google" id="ProtNLM"/>
    </source>
</evidence>
<feature type="signal peptide" evidence="2">
    <location>
        <begin position="1"/>
        <end position="22"/>
    </location>
</feature>
<dbReference type="InterPro" id="IPR010870">
    <property type="entry name" value="Porin_O/P"/>
</dbReference>
<accession>A0A2Z3H2R4</accession>
<dbReference type="Gene3D" id="2.40.160.10">
    <property type="entry name" value="Porin"/>
    <property type="match status" value="1"/>
</dbReference>
<reference evidence="3 4" key="1">
    <citation type="submission" date="2018-01" db="EMBL/GenBank/DDBJ databases">
        <title>G. obscuriglobus.</title>
        <authorList>
            <person name="Franke J."/>
            <person name="Blomberg W."/>
            <person name="Selmecki A."/>
        </authorList>
    </citation>
    <scope>NUCLEOTIDE SEQUENCE [LARGE SCALE GENOMIC DNA]</scope>
    <source>
        <strain evidence="3 4">DSM 5831</strain>
    </source>
</reference>
<evidence type="ECO:0000313" key="3">
    <source>
        <dbReference type="EMBL" id="AWM37415.1"/>
    </source>
</evidence>
<dbReference type="KEGG" id="gog:C1280_10580"/>